<evidence type="ECO:0000313" key="13">
    <source>
        <dbReference type="Proteomes" id="UP000054172"/>
    </source>
</evidence>
<dbReference type="GO" id="GO:0005886">
    <property type="term" value="C:plasma membrane"/>
    <property type="evidence" value="ECO:0007669"/>
    <property type="project" value="UniProtKB-SubCell"/>
</dbReference>
<evidence type="ECO:0000256" key="6">
    <source>
        <dbReference type="ARBA" id="ARBA00022692"/>
    </source>
</evidence>
<dbReference type="PANTHER" id="PTHR32507:SF7">
    <property type="entry name" value="K(+)_H(+) ANTIPORTER NHAP2"/>
    <property type="match status" value="1"/>
</dbReference>
<feature type="transmembrane region" description="Helical" evidence="10">
    <location>
        <begin position="6"/>
        <end position="23"/>
    </location>
</feature>
<dbReference type="InterPro" id="IPR038770">
    <property type="entry name" value="Na+/solute_symporter_sf"/>
</dbReference>
<keyword evidence="7 10" id="KW-1133">Transmembrane helix</keyword>
<comment type="caution">
    <text evidence="12">The sequence shown here is derived from an EMBL/GenBank/DDBJ whole genome shotgun (WGS) entry which is preliminary data.</text>
</comment>
<evidence type="ECO:0000256" key="9">
    <source>
        <dbReference type="ARBA" id="ARBA00023136"/>
    </source>
</evidence>
<feature type="transmembrane region" description="Helical" evidence="10">
    <location>
        <begin position="243"/>
        <end position="264"/>
    </location>
</feature>
<feature type="domain" description="RCK C-terminal" evidence="11">
    <location>
        <begin position="411"/>
        <end position="493"/>
    </location>
</feature>
<dbReference type="PATRIC" id="fig|1702214.3.peg.2021"/>
<dbReference type="InterPro" id="IPR036721">
    <property type="entry name" value="RCK_C_sf"/>
</dbReference>
<comment type="subcellular location">
    <subcellularLocation>
        <location evidence="1">Cell membrane</location>
        <topology evidence="1">Multi-pass membrane protein</topology>
    </subcellularLocation>
</comment>
<feature type="transmembrane region" description="Helical" evidence="10">
    <location>
        <begin position="192"/>
        <end position="214"/>
    </location>
</feature>
<keyword evidence="3" id="KW-0050">Antiport</keyword>
<dbReference type="Proteomes" id="UP000054172">
    <property type="component" value="Unassembled WGS sequence"/>
</dbReference>
<feature type="transmembrane region" description="Helical" evidence="10">
    <location>
        <begin position="121"/>
        <end position="141"/>
    </location>
</feature>
<evidence type="ECO:0000313" key="12">
    <source>
        <dbReference type="EMBL" id="KQM08869.1"/>
    </source>
</evidence>
<dbReference type="NCBIfam" id="NF003716">
    <property type="entry name" value="PRK05326.1-3"/>
    <property type="match status" value="1"/>
</dbReference>
<evidence type="ECO:0000256" key="3">
    <source>
        <dbReference type="ARBA" id="ARBA00022449"/>
    </source>
</evidence>
<feature type="transmembrane region" description="Helical" evidence="10">
    <location>
        <begin position="374"/>
        <end position="394"/>
    </location>
</feature>
<keyword evidence="5" id="KW-0633">Potassium transport</keyword>
<accession>A0A0Q4B4N5</accession>
<evidence type="ECO:0000256" key="5">
    <source>
        <dbReference type="ARBA" id="ARBA00022538"/>
    </source>
</evidence>
<dbReference type="GO" id="GO:1902600">
    <property type="term" value="P:proton transmembrane transport"/>
    <property type="evidence" value="ECO:0007669"/>
    <property type="project" value="InterPro"/>
</dbReference>
<dbReference type="GO" id="GO:0008324">
    <property type="term" value="F:monoatomic cation transmembrane transporter activity"/>
    <property type="evidence" value="ECO:0007669"/>
    <property type="project" value="InterPro"/>
</dbReference>
<proteinExistence type="predicted"/>
<feature type="transmembrane region" description="Helical" evidence="10">
    <location>
        <begin position="221"/>
        <end position="237"/>
    </location>
</feature>
<keyword evidence="5" id="KW-0630">Potassium</keyword>
<evidence type="ECO:0000259" key="11">
    <source>
        <dbReference type="PROSITE" id="PS51202"/>
    </source>
</evidence>
<dbReference type="SUPFAM" id="SSF116726">
    <property type="entry name" value="TrkA C-terminal domain-like"/>
    <property type="match status" value="1"/>
</dbReference>
<gene>
    <name evidence="12" type="ORF">AL399_05035</name>
</gene>
<dbReference type="Pfam" id="PF02080">
    <property type="entry name" value="TrkA_C"/>
    <property type="match status" value="1"/>
</dbReference>
<dbReference type="AlphaFoldDB" id="A0A0Q4B4N5"/>
<protein>
    <recommendedName>
        <fullName evidence="11">RCK C-terminal domain-containing protein</fullName>
    </recommendedName>
</protein>
<dbReference type="PROSITE" id="PS51202">
    <property type="entry name" value="RCK_C"/>
    <property type="match status" value="1"/>
</dbReference>
<evidence type="ECO:0000256" key="2">
    <source>
        <dbReference type="ARBA" id="ARBA00022448"/>
    </source>
</evidence>
<feature type="transmembrane region" description="Helical" evidence="10">
    <location>
        <begin position="90"/>
        <end position="115"/>
    </location>
</feature>
<feature type="transmembrane region" description="Helical" evidence="10">
    <location>
        <begin position="300"/>
        <end position="325"/>
    </location>
</feature>
<evidence type="ECO:0000256" key="10">
    <source>
        <dbReference type="SAM" id="Phobius"/>
    </source>
</evidence>
<dbReference type="Gene3D" id="3.30.70.1450">
    <property type="entry name" value="Regulator of K+ conductance, C-terminal domain"/>
    <property type="match status" value="1"/>
</dbReference>
<dbReference type="PANTHER" id="PTHR32507">
    <property type="entry name" value="NA(+)/H(+) ANTIPORTER 1"/>
    <property type="match status" value="1"/>
</dbReference>
<dbReference type="GO" id="GO:0015297">
    <property type="term" value="F:antiporter activity"/>
    <property type="evidence" value="ECO:0007669"/>
    <property type="project" value="UniProtKB-KW"/>
</dbReference>
<organism evidence="12 13">
    <name type="scientific">Candidatus [Bacteroides] periocalifornicus</name>
    <dbReference type="NCBI Taxonomy" id="1702214"/>
    <lineage>
        <taxon>Bacteria</taxon>
        <taxon>Pseudomonadati</taxon>
        <taxon>Bacteroidota</taxon>
    </lineage>
</organism>
<feature type="transmembrane region" description="Helical" evidence="10">
    <location>
        <begin position="30"/>
        <end position="48"/>
    </location>
</feature>
<keyword evidence="2" id="KW-0813">Transport</keyword>
<reference evidence="12" key="1">
    <citation type="submission" date="2015-08" db="EMBL/GenBank/DDBJ databases">
        <title>Candidatus Bacteriodes Periocalifornicus.</title>
        <authorList>
            <person name="McLean J.S."/>
            <person name="Kelley S."/>
        </authorList>
    </citation>
    <scope>NUCLEOTIDE SEQUENCE [LARGE SCALE GENOMIC DNA]</scope>
    <source>
        <strain evidence="12">12B</strain>
    </source>
</reference>
<evidence type="ECO:0000256" key="8">
    <source>
        <dbReference type="ARBA" id="ARBA00023065"/>
    </source>
</evidence>
<keyword evidence="13" id="KW-1185">Reference proteome</keyword>
<sequence>MEFVEPLYGLLVLSVVLFLAILASKTSGRLGVPALILFMALGWIFGPEGLNLIHLPSLDWLRYVGVVALSLILFSGGLDTRFDSVRPVMWRGVSLATLGVLLTAAVTAVAAYFIFPFTPAEAFLFGAIVSSTDAAAVFSVLRSKSIGLKHKLRPLLELESSSNDPMALMLTTAAIAWIIGERESGLVMGFQLVYQLLVGAAMGILVGYVTLWFINRLSLQYEGLFSVLILSAALFTYSTTDLIQANGLLAVYCAGVVIGNKPFVHRQSTLKFFDGLAWLMQILIFVSLGIILSPRALWDMVIPGILISLVLIFVSRPVGVFLSLLPFRKVGARDKVFISWVGLKGAAPLVFALYPLLAVEQGVSADVGQTVLNAVYFVVILSVVLQGTLLTRVAEWLGLALPMPEKTFYPLAMEQRDNFQSLLQEIQLPEDSPAIGKSLVGLNLPTDSLIILISRGDQFVMPNGSTELHAHDKLLVLATTQADLEGVYQRLGMFLPEST</sequence>
<keyword evidence="6 10" id="KW-0812">Transmembrane</keyword>
<keyword evidence="4" id="KW-1003">Cell membrane</keyword>
<feature type="transmembrane region" description="Helical" evidence="10">
    <location>
        <begin position="276"/>
        <end position="294"/>
    </location>
</feature>
<dbReference type="NCBIfam" id="NF003715">
    <property type="entry name" value="PRK05326.1-2"/>
    <property type="match status" value="1"/>
</dbReference>
<dbReference type="Pfam" id="PF00999">
    <property type="entry name" value="Na_H_Exchanger"/>
    <property type="match status" value="1"/>
</dbReference>
<evidence type="ECO:0000256" key="4">
    <source>
        <dbReference type="ARBA" id="ARBA00022475"/>
    </source>
</evidence>
<dbReference type="Gene3D" id="1.20.1530.20">
    <property type="match status" value="1"/>
</dbReference>
<feature type="transmembrane region" description="Helical" evidence="10">
    <location>
        <begin position="337"/>
        <end position="354"/>
    </location>
</feature>
<keyword evidence="9 10" id="KW-0472">Membrane</keyword>
<keyword evidence="8" id="KW-0406">Ion transport</keyword>
<evidence type="ECO:0000256" key="7">
    <source>
        <dbReference type="ARBA" id="ARBA00022989"/>
    </source>
</evidence>
<dbReference type="InterPro" id="IPR006153">
    <property type="entry name" value="Cation/H_exchanger_TM"/>
</dbReference>
<name>A0A0Q4B4N5_9BACT</name>
<evidence type="ECO:0000256" key="1">
    <source>
        <dbReference type="ARBA" id="ARBA00004651"/>
    </source>
</evidence>
<dbReference type="GO" id="GO:0006813">
    <property type="term" value="P:potassium ion transport"/>
    <property type="evidence" value="ECO:0007669"/>
    <property type="project" value="UniProtKB-KW"/>
</dbReference>
<dbReference type="EMBL" id="LIIK01000019">
    <property type="protein sequence ID" value="KQM08869.1"/>
    <property type="molecule type" value="Genomic_DNA"/>
</dbReference>
<dbReference type="InterPro" id="IPR006037">
    <property type="entry name" value="RCK_C"/>
</dbReference>
<feature type="transmembrane region" description="Helical" evidence="10">
    <location>
        <begin position="60"/>
        <end position="78"/>
    </location>
</feature>